<feature type="domain" description="DUF402" evidence="2">
    <location>
        <begin position="31"/>
        <end position="163"/>
    </location>
</feature>
<organism evidence="3 4">
    <name type="scientific">Neobacillus mesonae</name>
    <dbReference type="NCBI Taxonomy" id="1193713"/>
    <lineage>
        <taxon>Bacteria</taxon>
        <taxon>Bacillati</taxon>
        <taxon>Bacillota</taxon>
        <taxon>Bacilli</taxon>
        <taxon>Bacillales</taxon>
        <taxon>Bacillaceae</taxon>
        <taxon>Neobacillus</taxon>
    </lineage>
</organism>
<keyword evidence="1" id="KW-0378">Hydrolase</keyword>
<dbReference type="PANTHER" id="PTHR39159">
    <property type="match status" value="1"/>
</dbReference>
<name>A0A3T0I5D9_9BACI</name>
<dbReference type="InterPro" id="IPR050212">
    <property type="entry name" value="Ntdp-like"/>
</dbReference>
<keyword evidence="4" id="KW-1185">Reference proteome</keyword>
<accession>A0A3T0I5D9</accession>
<evidence type="ECO:0000259" key="2">
    <source>
        <dbReference type="Pfam" id="PF04167"/>
    </source>
</evidence>
<dbReference type="InterPro" id="IPR035930">
    <property type="entry name" value="FomD-like_sf"/>
</dbReference>
<dbReference type="EMBL" id="CP022572">
    <property type="protein sequence ID" value="AZU64559.1"/>
    <property type="molecule type" value="Genomic_DNA"/>
</dbReference>
<dbReference type="STRING" id="1193713.GCA_001636315_02287"/>
<dbReference type="AlphaFoldDB" id="A0A3T0I5D9"/>
<dbReference type="Pfam" id="PF04167">
    <property type="entry name" value="DUF402"/>
    <property type="match status" value="1"/>
</dbReference>
<evidence type="ECO:0000256" key="1">
    <source>
        <dbReference type="ARBA" id="ARBA00022801"/>
    </source>
</evidence>
<dbReference type="OrthoDB" id="2357011at2"/>
<sequence length="177" mass="20970">MKEFHFRRITLNNTLTIKALKFPDIPHYEWEGTILQKTPDYIIVHCKYGRKLVHHTKKKVFTIPNTSIEYFSFKEWFTAALEVEDSALVSGYCNVAMPSVLKNNELQFVDLDLDYIKKRNQDWEVVDEDEFESNSLKYQYPPELKQEALLALERLQDFVKSGRFPFNQEIVSLLKRS</sequence>
<proteinExistence type="predicted"/>
<dbReference type="KEGG" id="nmk:CHR53_26865"/>
<dbReference type="PANTHER" id="PTHR39159:SF1">
    <property type="entry name" value="UPF0374 PROTEIN YGAC"/>
    <property type="match status" value="1"/>
</dbReference>
<gene>
    <name evidence="3" type="ORF">CHR53_26865</name>
</gene>
<protein>
    <recommendedName>
        <fullName evidence="2">DUF402 domain-containing protein</fullName>
    </recommendedName>
</protein>
<dbReference type="Proteomes" id="UP000282892">
    <property type="component" value="Chromosome"/>
</dbReference>
<evidence type="ECO:0000313" key="3">
    <source>
        <dbReference type="EMBL" id="AZU64559.1"/>
    </source>
</evidence>
<dbReference type="InterPro" id="IPR007295">
    <property type="entry name" value="DUF402"/>
</dbReference>
<dbReference type="GO" id="GO:0016787">
    <property type="term" value="F:hydrolase activity"/>
    <property type="evidence" value="ECO:0007669"/>
    <property type="project" value="UniProtKB-KW"/>
</dbReference>
<evidence type="ECO:0000313" key="4">
    <source>
        <dbReference type="Proteomes" id="UP000282892"/>
    </source>
</evidence>
<dbReference type="SUPFAM" id="SSF159234">
    <property type="entry name" value="FomD-like"/>
    <property type="match status" value="1"/>
</dbReference>
<reference evidence="3 4" key="1">
    <citation type="submission" date="2017-07" db="EMBL/GenBank/DDBJ databases">
        <title>The complete genome sequence of Bacillus mesonae strain H20-5, an efficient strain improving plant abiotic stress resistance.</title>
        <authorList>
            <person name="Kim S.Y."/>
            <person name="Song H."/>
            <person name="Sang M.K."/>
            <person name="Weon H.-Y."/>
            <person name="Song J."/>
        </authorList>
    </citation>
    <scope>NUCLEOTIDE SEQUENCE [LARGE SCALE GENOMIC DNA]</scope>
    <source>
        <strain evidence="3 4">H20-5</strain>
    </source>
</reference>
<dbReference type="Gene3D" id="2.40.380.10">
    <property type="entry name" value="FomD-like"/>
    <property type="match status" value="1"/>
</dbReference>